<dbReference type="InterPro" id="IPR011992">
    <property type="entry name" value="EF-hand-dom_pair"/>
</dbReference>
<evidence type="ECO:0000256" key="1">
    <source>
        <dbReference type="SAM" id="MobiDB-lite"/>
    </source>
</evidence>
<dbReference type="EMBL" id="JAODUO010000935">
    <property type="protein sequence ID" value="KAK2172728.1"/>
    <property type="molecule type" value="Genomic_DNA"/>
</dbReference>
<evidence type="ECO:0008006" key="4">
    <source>
        <dbReference type="Google" id="ProtNLM"/>
    </source>
</evidence>
<evidence type="ECO:0000313" key="2">
    <source>
        <dbReference type="EMBL" id="KAK2172728.1"/>
    </source>
</evidence>
<dbReference type="Proteomes" id="UP001209878">
    <property type="component" value="Unassembled WGS sequence"/>
</dbReference>
<reference evidence="2" key="1">
    <citation type="journal article" date="2023" name="Mol. Biol. Evol.">
        <title>Third-Generation Sequencing Reveals the Adaptive Role of the Epigenome in Three Deep-Sea Polychaetes.</title>
        <authorList>
            <person name="Perez M."/>
            <person name="Aroh O."/>
            <person name="Sun Y."/>
            <person name="Lan Y."/>
            <person name="Juniper S.K."/>
            <person name="Young C.R."/>
            <person name="Angers B."/>
            <person name="Qian P.Y."/>
        </authorList>
    </citation>
    <scope>NUCLEOTIDE SEQUENCE</scope>
    <source>
        <strain evidence="2">R07B-5</strain>
    </source>
</reference>
<keyword evidence="3" id="KW-1185">Reference proteome</keyword>
<dbReference type="SUPFAM" id="SSF47473">
    <property type="entry name" value="EF-hand"/>
    <property type="match status" value="1"/>
</dbReference>
<gene>
    <name evidence="2" type="ORF">NP493_931g00017</name>
</gene>
<accession>A0AAD9KJH9</accession>
<protein>
    <recommendedName>
        <fullName evidence="4">EF-hand domain-containing protein</fullName>
    </recommendedName>
</protein>
<comment type="caution">
    <text evidence="2">The sequence shown here is derived from an EMBL/GenBank/DDBJ whole genome shotgun (WGS) entry which is preliminary data.</text>
</comment>
<sequence>MSQVGERPTFSVQGLSQLPRHSYSRQGAPSFVHSSFPQLADQRKGHSKKLNSLTDRRTRDERKGKFQKPFVVYSNLDELEALVQEKVTTGLHGVKCMFKANDPMGLGTVSREAFLKIICNLVGYISVDQFSRLLRRYDDHLSDWARECSF</sequence>
<proteinExistence type="predicted"/>
<organism evidence="2 3">
    <name type="scientific">Ridgeia piscesae</name>
    <name type="common">Tubeworm</name>
    <dbReference type="NCBI Taxonomy" id="27915"/>
    <lineage>
        <taxon>Eukaryota</taxon>
        <taxon>Metazoa</taxon>
        <taxon>Spiralia</taxon>
        <taxon>Lophotrochozoa</taxon>
        <taxon>Annelida</taxon>
        <taxon>Polychaeta</taxon>
        <taxon>Sedentaria</taxon>
        <taxon>Canalipalpata</taxon>
        <taxon>Sabellida</taxon>
        <taxon>Siboglinidae</taxon>
        <taxon>Ridgeia</taxon>
    </lineage>
</organism>
<feature type="compositionally biased region" description="Polar residues" evidence="1">
    <location>
        <begin position="24"/>
        <end position="37"/>
    </location>
</feature>
<evidence type="ECO:0000313" key="3">
    <source>
        <dbReference type="Proteomes" id="UP001209878"/>
    </source>
</evidence>
<feature type="region of interest" description="Disordered" evidence="1">
    <location>
        <begin position="1"/>
        <end position="61"/>
    </location>
</feature>
<dbReference type="AlphaFoldDB" id="A0AAD9KJH9"/>
<name>A0AAD9KJH9_RIDPI</name>